<feature type="domain" description="Tryptophan synthase beta chain-like PALP" evidence="7">
    <location>
        <begin position="33"/>
        <end position="335"/>
    </location>
</feature>
<dbReference type="InParanoid" id="A0A212FKW8"/>
<evidence type="ECO:0000256" key="3">
    <source>
        <dbReference type="ARBA" id="ARBA00022898"/>
    </source>
</evidence>
<keyword evidence="9" id="KW-1185">Reference proteome</keyword>
<comment type="cofactor">
    <cofactor evidence="1">
        <name>pyridoxal 5'-phosphate</name>
        <dbReference type="ChEBI" id="CHEBI:597326"/>
    </cofactor>
</comment>
<dbReference type="STRING" id="278856.A0A212FKW8"/>
<dbReference type="InterPro" id="IPR044561">
    <property type="entry name" value="ACT_ThrD-II-like"/>
</dbReference>
<feature type="domain" description="Tryptophan synthase beta chain-like PALP" evidence="7">
    <location>
        <begin position="482"/>
        <end position="771"/>
    </location>
</feature>
<dbReference type="FunFam" id="3.40.50.1100:FF:000007">
    <property type="entry name" value="L-threonine dehydratase catabolic TdcB"/>
    <property type="match status" value="3"/>
</dbReference>
<dbReference type="SUPFAM" id="SSF53686">
    <property type="entry name" value="Tryptophan synthase beta subunit-like PLP-dependent enzymes"/>
    <property type="match status" value="3"/>
</dbReference>
<dbReference type="eggNOG" id="KOG1250">
    <property type="taxonomic scope" value="Eukaryota"/>
</dbReference>
<dbReference type="SUPFAM" id="SSF55021">
    <property type="entry name" value="ACT-like"/>
    <property type="match status" value="1"/>
</dbReference>
<proteinExistence type="inferred from homology"/>
<dbReference type="CDD" id="cd04886">
    <property type="entry name" value="ACT_ThrD-II-like"/>
    <property type="match status" value="2"/>
</dbReference>
<evidence type="ECO:0000259" key="7">
    <source>
        <dbReference type="Pfam" id="PF00291"/>
    </source>
</evidence>
<dbReference type="Pfam" id="PF00291">
    <property type="entry name" value="PALP"/>
    <property type="match status" value="3"/>
</dbReference>
<dbReference type="GO" id="GO:0009097">
    <property type="term" value="P:isoleucine biosynthetic process"/>
    <property type="evidence" value="ECO:0007669"/>
    <property type="project" value="TreeGrafter"/>
</dbReference>
<evidence type="ECO:0000313" key="9">
    <source>
        <dbReference type="Proteomes" id="UP000007151"/>
    </source>
</evidence>
<dbReference type="InterPro" id="IPR050147">
    <property type="entry name" value="Ser/Thr_Dehydratase"/>
</dbReference>
<dbReference type="GO" id="GO:0006565">
    <property type="term" value="P:L-serine catabolic process"/>
    <property type="evidence" value="ECO:0007669"/>
    <property type="project" value="TreeGrafter"/>
</dbReference>
<reference evidence="8 9" key="1">
    <citation type="journal article" date="2011" name="Cell">
        <title>The monarch butterfly genome yields insights into long-distance migration.</title>
        <authorList>
            <person name="Zhan S."/>
            <person name="Merlin C."/>
            <person name="Boore J.L."/>
            <person name="Reppert S.M."/>
        </authorList>
    </citation>
    <scope>NUCLEOTIDE SEQUENCE [LARGE SCALE GENOMIC DNA]</scope>
    <source>
        <strain evidence="8">F-2</strain>
    </source>
</reference>
<sequence length="1324" mass="146071">MVFQTVEFDPMCDKDNPQIISFEDVSAAAYRIQSGIIKTPCVKSHMSSIFEMDIYLKNDFLQHTGRRVFIMKSIKKNNGIFKERGARNALILLSSEAKTRGVISASLGNHSQGLSYHAQQLNIPATVVMPNVAPIMKIQNCRSYGANVVIHGHDMKEAKYHAMTLAKERGLTYINGYDHPHIMAGQGTVGLEIVEQVPDVDAVIVPVGGGGLLAGVATAIKNIKPHVLIYGAETEKCPSMKMAIKHQQPVSVNIRSTLADGLAVPTVGYNAFKTSKSLMDRMITVNEDWIARAILRLVEQEKYVVEGGGAVGVAAIMAGLVPELVGKKVVCILSGGNIDTTILGRCLERGLAAEQRLVKFKVTVSDRPGGIAELCKLISSIGVSIKDIMQERAWVFGDIFSVKVVCETRGPEHLEELEKMITDTYKEWNFSRDCEEFDRNDRRLSTFSIDETQDVEYDEYCDPNNPRKIKYDDILAAYRRITGYVLKTPCTRAHMSDRLGMEIYLKQEFMQHTGCFKERGVRNTMLLLSEEQRKVGVISASTGNHGTSMSYHTTQMGIPCIVVMPVRAPITKLTKCQNFGAKTIQHGDNMAEAKHYAMALSKEKKLYYVNGYDHPNVIEGQGTIGIEIIEQVPDVDAVIVPVGGGSLLCGIAVAVKHLKPDTEVYGIQTEKAYSMVEALKRNERVKIVIDSTIADGLGVNLAGVNTFHNLKSGILDKMVIVKEDWVARAIMHVVEEERYVIEGAAAVTIAAVMAGLFPNLKGKKVVCVLSGGNIDTTILARSLERGMAAEGRLVKFKVTVSDRPGGMAELCSLLATIGVTVRDCIPERAWVKGDVFSVEMKVIVETRGWDHTKELIEQIKKKYKECFFHEMSERSDKGAGAKRGPCLAPNPEDFDEFCDPDNPKIIKYEDVVDALKRIRKYIPQTPIIASHYQKECGINLFYKLETVMRTGSFKERGALNALDLLPRDRQKMGVVVASLGNQAMGICYYGKKLGIPVTVVMPTSVPVIKLQMCSDMGAKVVVQGHNLVDSQKYARALAKEKGLTHINARDYPDVMAGYGTVAIEIMEQVPALDAVLLPIGTGGLAAGVATVIKHVNPNCLVYGVQSERLPTFYKSLEAGEPLTLPYEPSIAEGIAMPYVGVNAFRNAQNLLDKLILVSEDWIARSILHLIEKERLVVEGAGACPLAAVLCSQVPELKSKNVVIILSGGNIDAVLLGRCLDRGLAAEGRLIKFKVLVKDLGTEYERFTKLLADNGYNLVRQFQDRIWVENEIYRVEMKAVCETRGLDHALELKRIIEKTYPNECAFETEPFDSDNTCSCYIPSKC</sequence>
<dbReference type="Gene3D" id="3.30.70.260">
    <property type="match status" value="1"/>
</dbReference>
<evidence type="ECO:0000313" key="8">
    <source>
        <dbReference type="EMBL" id="OWR54395.1"/>
    </source>
</evidence>
<dbReference type="GO" id="GO:0006567">
    <property type="term" value="P:L-threonine catabolic process"/>
    <property type="evidence" value="ECO:0007669"/>
    <property type="project" value="TreeGrafter"/>
</dbReference>
<dbReference type="KEGG" id="dpl:KGM_202254"/>
<evidence type="ECO:0000256" key="5">
    <source>
        <dbReference type="ARBA" id="ARBA00041766"/>
    </source>
</evidence>
<keyword evidence="4" id="KW-0456">Lyase</keyword>
<dbReference type="PANTHER" id="PTHR48078">
    <property type="entry name" value="THREONINE DEHYDRATASE, MITOCHONDRIAL-RELATED"/>
    <property type="match status" value="1"/>
</dbReference>
<name>A0A212FKW8_DANPL</name>
<dbReference type="PANTHER" id="PTHR48078:SF19">
    <property type="entry name" value="ACT DOMAIN-CONTAINING PROTEIN"/>
    <property type="match status" value="1"/>
</dbReference>
<dbReference type="Gene3D" id="3.40.50.1100">
    <property type="match status" value="6"/>
</dbReference>
<gene>
    <name evidence="8" type="ORF">KGM_202254</name>
</gene>
<evidence type="ECO:0000256" key="6">
    <source>
        <dbReference type="ARBA" id="ARBA00042605"/>
    </source>
</evidence>
<keyword evidence="3" id="KW-0663">Pyridoxal phosphate</keyword>
<accession>A0A212FKW8</accession>
<comment type="similarity">
    <text evidence="2">Belongs to the serine/threonine dehydratase family.</text>
</comment>
<dbReference type="GO" id="GO:0004794">
    <property type="term" value="F:threonine deaminase activity"/>
    <property type="evidence" value="ECO:0007669"/>
    <property type="project" value="TreeGrafter"/>
</dbReference>
<organism evidence="8 9">
    <name type="scientific">Danaus plexippus plexippus</name>
    <dbReference type="NCBI Taxonomy" id="278856"/>
    <lineage>
        <taxon>Eukaryota</taxon>
        <taxon>Metazoa</taxon>
        <taxon>Ecdysozoa</taxon>
        <taxon>Arthropoda</taxon>
        <taxon>Hexapoda</taxon>
        <taxon>Insecta</taxon>
        <taxon>Pterygota</taxon>
        <taxon>Neoptera</taxon>
        <taxon>Endopterygota</taxon>
        <taxon>Lepidoptera</taxon>
        <taxon>Glossata</taxon>
        <taxon>Ditrysia</taxon>
        <taxon>Papilionoidea</taxon>
        <taxon>Nymphalidae</taxon>
        <taxon>Danainae</taxon>
        <taxon>Danaini</taxon>
        <taxon>Danaina</taxon>
        <taxon>Danaus</taxon>
        <taxon>Danaus</taxon>
    </lineage>
</organism>
<evidence type="ECO:0000256" key="2">
    <source>
        <dbReference type="ARBA" id="ARBA00010869"/>
    </source>
</evidence>
<comment type="caution">
    <text evidence="8">The sequence shown here is derived from an EMBL/GenBank/DDBJ whole genome shotgun (WGS) entry which is preliminary data.</text>
</comment>
<dbReference type="InterPro" id="IPR036052">
    <property type="entry name" value="TrpB-like_PALP_sf"/>
</dbReference>
<evidence type="ECO:0000256" key="4">
    <source>
        <dbReference type="ARBA" id="ARBA00023239"/>
    </source>
</evidence>
<dbReference type="InterPro" id="IPR045865">
    <property type="entry name" value="ACT-like_dom_sf"/>
</dbReference>
<dbReference type="InterPro" id="IPR001926">
    <property type="entry name" value="TrpB-like_PALP"/>
</dbReference>
<feature type="domain" description="Tryptophan synthase beta chain-like PALP" evidence="7">
    <location>
        <begin position="919"/>
        <end position="1207"/>
    </location>
</feature>
<dbReference type="CDD" id="cd01562">
    <property type="entry name" value="Thr-dehyd"/>
    <property type="match status" value="3"/>
</dbReference>
<dbReference type="GO" id="GO:0003941">
    <property type="term" value="F:L-serine ammonia-lyase activity"/>
    <property type="evidence" value="ECO:0007669"/>
    <property type="project" value="TreeGrafter"/>
</dbReference>
<dbReference type="EMBL" id="AGBW02007949">
    <property type="protein sequence ID" value="OWR54395.1"/>
    <property type="molecule type" value="Genomic_DNA"/>
</dbReference>
<dbReference type="Proteomes" id="UP000007151">
    <property type="component" value="Unassembled WGS sequence"/>
</dbReference>
<evidence type="ECO:0000256" key="1">
    <source>
        <dbReference type="ARBA" id="ARBA00001933"/>
    </source>
</evidence>
<protein>
    <recommendedName>
        <fullName evidence="5">L-serine deaminase</fullName>
    </recommendedName>
    <alternativeName>
        <fullName evidence="6">L-threonine dehydratase</fullName>
    </alternativeName>
</protein>